<proteinExistence type="predicted"/>
<dbReference type="SUPFAM" id="SSF48613">
    <property type="entry name" value="Heme oxygenase-like"/>
    <property type="match status" value="1"/>
</dbReference>
<organism evidence="2 3">
    <name type="scientific">Coptis chinensis</name>
    <dbReference type="NCBI Taxonomy" id="261450"/>
    <lineage>
        <taxon>Eukaryota</taxon>
        <taxon>Viridiplantae</taxon>
        <taxon>Streptophyta</taxon>
        <taxon>Embryophyta</taxon>
        <taxon>Tracheophyta</taxon>
        <taxon>Spermatophyta</taxon>
        <taxon>Magnoliopsida</taxon>
        <taxon>Ranunculales</taxon>
        <taxon>Ranunculaceae</taxon>
        <taxon>Coptidoideae</taxon>
        <taxon>Coptis</taxon>
    </lineage>
</organism>
<dbReference type="CDD" id="cd19368">
    <property type="entry name" value="TenA_C_AtTH2-like"/>
    <property type="match status" value="1"/>
</dbReference>
<gene>
    <name evidence="2" type="ORF">IFM89_025328</name>
</gene>
<feature type="domain" description="Thiaminase-2/PQQC" evidence="1">
    <location>
        <begin position="196"/>
        <end position="283"/>
    </location>
</feature>
<evidence type="ECO:0000313" key="3">
    <source>
        <dbReference type="Proteomes" id="UP000631114"/>
    </source>
</evidence>
<dbReference type="InterPro" id="IPR036412">
    <property type="entry name" value="HAD-like_sf"/>
</dbReference>
<keyword evidence="3" id="KW-1185">Reference proteome</keyword>
<sequence length="608" mass="67310">MRFLKSISSSPLFKSIPSFSSSSNQLSFFRSSSSNLKSSSLSSMGVVAVSGGDEQGSIARRFWIKFKKETVFSLYTPFVVSLASGNLELDTFRHYIAQDVHFLKAFAQAYELAEDCADDDDDKLSIRDMRKSVIDELKMHASFAQEWGFDPAKDTSANSATVKYTEFLLATASGKVEEGKGVGKIATPFEKTKVAAYALGAMTPCMRLYAFLGKELMGLLDPAEDSHLYKKWIVNYASESFEASALQTEDLLDKLSVSLTGEELEVIEKLYHRAMKLEINFFSAQPITQRIVVPLSRAFDPTGYHLSIFSDFDLTCTVVDSSAILAEIAILTAPKTDQNDPEKSLVRMSSADLRNTWGLLSTQYTEEYEQCIESILPSEKAGEFNYEGLCKALEQLSDFEKRANSRVVESGVLKGINREDIRRAGERLKLQDGCTGFFQKIIKNEELNADVHILSYCWCGDLIRSAFSSGELNVSLDIHANEFAYEASISTGEIVKKVESPLDKVKVFKEIREKQNDKANHLSVYIGDSMGDLLCLLEADVGIVVGSSESLRRLGSQFGVSFVPLFSGLVKKQKEFGGSESSNWKGLSGTLYTVSSWAEIHAFVLGPP</sequence>
<dbReference type="Gene3D" id="1.20.910.10">
    <property type="entry name" value="Heme oxygenase-like"/>
    <property type="match status" value="1"/>
</dbReference>
<dbReference type="InterPro" id="IPR016084">
    <property type="entry name" value="Haem_Oase-like_multi-hlx"/>
</dbReference>
<protein>
    <recommendedName>
        <fullName evidence="1">Thiaminase-2/PQQC domain-containing protein</fullName>
    </recommendedName>
</protein>
<dbReference type="AlphaFoldDB" id="A0A835I577"/>
<dbReference type="Proteomes" id="UP000631114">
    <property type="component" value="Unassembled WGS sequence"/>
</dbReference>
<dbReference type="EMBL" id="JADFTS010000004">
    <property type="protein sequence ID" value="KAF9610866.1"/>
    <property type="molecule type" value="Genomic_DNA"/>
</dbReference>
<accession>A0A835I577</accession>
<dbReference type="FunFam" id="1.20.910.10:FF:000006">
    <property type="entry name" value="Bifunctional TH2 protein, mitochondrial"/>
    <property type="match status" value="1"/>
</dbReference>
<dbReference type="InterPro" id="IPR050967">
    <property type="entry name" value="Thiamine_Salvage_TenA"/>
</dbReference>
<dbReference type="InterPro" id="IPR004305">
    <property type="entry name" value="Thiaminase-2/PQQC"/>
</dbReference>
<comment type="caution">
    <text evidence="2">The sequence shown here is derived from an EMBL/GenBank/DDBJ whole genome shotgun (WGS) entry which is preliminary data.</text>
</comment>
<dbReference type="PANTHER" id="PTHR43198">
    <property type="entry name" value="BIFUNCTIONAL TH2 PROTEIN"/>
    <property type="match status" value="1"/>
</dbReference>
<evidence type="ECO:0000313" key="2">
    <source>
        <dbReference type="EMBL" id="KAF9610866.1"/>
    </source>
</evidence>
<dbReference type="PANTHER" id="PTHR43198:SF2">
    <property type="entry name" value="SI:CH1073-67J19.1-RELATED"/>
    <property type="match status" value="1"/>
</dbReference>
<feature type="domain" description="Thiaminase-2/PQQC" evidence="1">
    <location>
        <begin position="77"/>
        <end position="174"/>
    </location>
</feature>
<dbReference type="GO" id="GO:0006772">
    <property type="term" value="P:thiamine metabolic process"/>
    <property type="evidence" value="ECO:0007669"/>
    <property type="project" value="UniProtKB-ARBA"/>
</dbReference>
<dbReference type="InterPro" id="IPR023214">
    <property type="entry name" value="HAD_sf"/>
</dbReference>
<dbReference type="Pfam" id="PF03070">
    <property type="entry name" value="TENA_THI-4"/>
    <property type="match status" value="2"/>
</dbReference>
<dbReference type="Gene3D" id="3.40.50.1000">
    <property type="entry name" value="HAD superfamily/HAD-like"/>
    <property type="match status" value="1"/>
</dbReference>
<name>A0A835I577_9MAGN</name>
<evidence type="ECO:0000259" key="1">
    <source>
        <dbReference type="Pfam" id="PF03070"/>
    </source>
</evidence>
<dbReference type="GO" id="GO:0005829">
    <property type="term" value="C:cytosol"/>
    <property type="evidence" value="ECO:0007669"/>
    <property type="project" value="TreeGrafter"/>
</dbReference>
<reference evidence="2 3" key="1">
    <citation type="submission" date="2020-10" db="EMBL/GenBank/DDBJ databases">
        <title>The Coptis chinensis genome and diversification of protoberbering-type alkaloids.</title>
        <authorList>
            <person name="Wang B."/>
            <person name="Shu S."/>
            <person name="Song C."/>
            <person name="Liu Y."/>
        </authorList>
    </citation>
    <scope>NUCLEOTIDE SEQUENCE [LARGE SCALE GENOMIC DNA]</scope>
    <source>
        <strain evidence="2">HL-2020</strain>
        <tissue evidence="2">Leaf</tissue>
    </source>
</reference>
<dbReference type="OrthoDB" id="10028886at2759"/>
<dbReference type="SUPFAM" id="SSF56784">
    <property type="entry name" value="HAD-like"/>
    <property type="match status" value="1"/>
</dbReference>